<dbReference type="PANTHER" id="PTHR37540">
    <property type="entry name" value="TRANSCRIPTION FACTOR (ACR-2), PUTATIVE-RELATED-RELATED"/>
    <property type="match status" value="1"/>
</dbReference>
<evidence type="ECO:0000256" key="1">
    <source>
        <dbReference type="SAM" id="MobiDB-lite"/>
    </source>
</evidence>
<name>A0A3D8QEJ7_9HELO</name>
<organism evidence="2 3">
    <name type="scientific">Coleophoma crateriformis</name>
    <dbReference type="NCBI Taxonomy" id="565419"/>
    <lineage>
        <taxon>Eukaryota</taxon>
        <taxon>Fungi</taxon>
        <taxon>Dikarya</taxon>
        <taxon>Ascomycota</taxon>
        <taxon>Pezizomycotina</taxon>
        <taxon>Leotiomycetes</taxon>
        <taxon>Helotiales</taxon>
        <taxon>Dermateaceae</taxon>
        <taxon>Coleophoma</taxon>
    </lineage>
</organism>
<evidence type="ECO:0000313" key="3">
    <source>
        <dbReference type="Proteomes" id="UP000256328"/>
    </source>
</evidence>
<dbReference type="OrthoDB" id="5376287at2759"/>
<accession>A0A3D8QEJ7</accession>
<dbReference type="EMBL" id="PDLN01000019">
    <property type="protein sequence ID" value="RDW60131.1"/>
    <property type="molecule type" value="Genomic_DNA"/>
</dbReference>
<keyword evidence="3" id="KW-1185">Reference proteome</keyword>
<evidence type="ECO:0000313" key="2">
    <source>
        <dbReference type="EMBL" id="RDW60131.1"/>
    </source>
</evidence>
<proteinExistence type="predicted"/>
<comment type="caution">
    <text evidence="2">The sequence shown here is derived from an EMBL/GenBank/DDBJ whole genome shotgun (WGS) entry which is preliminary data.</text>
</comment>
<gene>
    <name evidence="2" type="ORF">BP5796_11737</name>
</gene>
<dbReference type="AlphaFoldDB" id="A0A3D8QEJ7"/>
<protein>
    <recommendedName>
        <fullName evidence="4">Transcription factor domain-containing protein</fullName>
    </recommendedName>
</protein>
<sequence length="275" mass="30801">MSSTKRSDNPFIVSTGMEKVHSKTRRLIRSHVMLGKNLGKSQPAKRRSPKDLPKESGDIVISNDGLEALFGVLVRTFRSSIPNRVGSDWSFIQFADTVQPSTLADLLKFTSVAKKILFPLESCFIFDKKDKRWFDPLTFDAAYLNAIVFSTQAYINVMSGHKSPTISQAATPYFMKNVRLLRERLLFADEQANVSDSTVFVILTLAMVSHHFGEHSSARHHLEGLHRIVTLRRGLQSFGHIPKLLIEILRSVSCSLSPTCGILGYGPRILTVPQM</sequence>
<feature type="region of interest" description="Disordered" evidence="1">
    <location>
        <begin position="38"/>
        <end position="57"/>
    </location>
</feature>
<reference evidence="2 3" key="1">
    <citation type="journal article" date="2018" name="IMA Fungus">
        <title>IMA Genome-F 9: Draft genome sequence of Annulohypoxylon stygium, Aspergillus mulundensis, Berkeleyomyces basicola (syn. Thielaviopsis basicola), Ceratocystis smalleyi, two Cercospora beticola strains, Coleophoma cylindrospora, Fusarium fracticaudum, Phialophora cf. hyalina, and Morchella septimelata.</title>
        <authorList>
            <person name="Wingfield B.D."/>
            <person name="Bills G.F."/>
            <person name="Dong Y."/>
            <person name="Huang W."/>
            <person name="Nel W.J."/>
            <person name="Swalarsk-Parry B.S."/>
            <person name="Vaghefi N."/>
            <person name="Wilken P.M."/>
            <person name="An Z."/>
            <person name="de Beer Z.W."/>
            <person name="De Vos L."/>
            <person name="Chen L."/>
            <person name="Duong T.A."/>
            <person name="Gao Y."/>
            <person name="Hammerbacher A."/>
            <person name="Kikkert J.R."/>
            <person name="Li Y."/>
            <person name="Li H."/>
            <person name="Li K."/>
            <person name="Li Q."/>
            <person name="Liu X."/>
            <person name="Ma X."/>
            <person name="Naidoo K."/>
            <person name="Pethybridge S.J."/>
            <person name="Sun J."/>
            <person name="Steenkamp E.T."/>
            <person name="van der Nest M.A."/>
            <person name="van Wyk S."/>
            <person name="Wingfield M.J."/>
            <person name="Xiong C."/>
            <person name="Yue Q."/>
            <person name="Zhang X."/>
        </authorList>
    </citation>
    <scope>NUCLEOTIDE SEQUENCE [LARGE SCALE GENOMIC DNA]</scope>
    <source>
        <strain evidence="2 3">BP5796</strain>
    </source>
</reference>
<evidence type="ECO:0008006" key="4">
    <source>
        <dbReference type="Google" id="ProtNLM"/>
    </source>
</evidence>
<dbReference type="PANTHER" id="PTHR37540:SF5">
    <property type="entry name" value="TRANSCRIPTION FACTOR DOMAIN-CONTAINING PROTEIN"/>
    <property type="match status" value="1"/>
</dbReference>
<dbReference type="Proteomes" id="UP000256328">
    <property type="component" value="Unassembled WGS sequence"/>
</dbReference>